<organism evidence="4 5">
    <name type="scientific">Blastopirellula retiformator</name>
    <dbReference type="NCBI Taxonomy" id="2527970"/>
    <lineage>
        <taxon>Bacteria</taxon>
        <taxon>Pseudomonadati</taxon>
        <taxon>Planctomycetota</taxon>
        <taxon>Planctomycetia</taxon>
        <taxon>Pirellulales</taxon>
        <taxon>Pirellulaceae</taxon>
        <taxon>Blastopirellula</taxon>
    </lineage>
</organism>
<dbReference type="RefSeq" id="WP_146436131.1">
    <property type="nucleotide sequence ID" value="NZ_SJPF01000006.1"/>
</dbReference>
<name>A0A5C5UUB3_9BACT</name>
<gene>
    <name evidence="4" type="ORF">Enr8_46180</name>
</gene>
<dbReference type="Proteomes" id="UP000318878">
    <property type="component" value="Unassembled WGS sequence"/>
</dbReference>
<keyword evidence="5" id="KW-1185">Reference proteome</keyword>
<reference evidence="4 5" key="1">
    <citation type="submission" date="2019-02" db="EMBL/GenBank/DDBJ databases">
        <title>Deep-cultivation of Planctomycetes and their phenomic and genomic characterization uncovers novel biology.</title>
        <authorList>
            <person name="Wiegand S."/>
            <person name="Jogler M."/>
            <person name="Boedeker C."/>
            <person name="Pinto D."/>
            <person name="Vollmers J."/>
            <person name="Rivas-Marin E."/>
            <person name="Kohn T."/>
            <person name="Peeters S.H."/>
            <person name="Heuer A."/>
            <person name="Rast P."/>
            <person name="Oberbeckmann S."/>
            <person name="Bunk B."/>
            <person name="Jeske O."/>
            <person name="Meyerdierks A."/>
            <person name="Storesund J.E."/>
            <person name="Kallscheuer N."/>
            <person name="Luecker S."/>
            <person name="Lage O.M."/>
            <person name="Pohl T."/>
            <person name="Merkel B.J."/>
            <person name="Hornburger P."/>
            <person name="Mueller R.-W."/>
            <person name="Bruemmer F."/>
            <person name="Labrenz M."/>
            <person name="Spormann A.M."/>
            <person name="Op Den Camp H."/>
            <person name="Overmann J."/>
            <person name="Amann R."/>
            <person name="Jetten M.S.M."/>
            <person name="Mascher T."/>
            <person name="Medema M.H."/>
            <person name="Devos D.P."/>
            <person name="Kaster A.-K."/>
            <person name="Ovreas L."/>
            <person name="Rohde M."/>
            <person name="Galperin M.Y."/>
            <person name="Jogler C."/>
        </authorList>
    </citation>
    <scope>NUCLEOTIDE SEQUENCE [LARGE SCALE GENOMIC DNA]</scope>
    <source>
        <strain evidence="4 5">Enr8</strain>
    </source>
</reference>
<evidence type="ECO:0000256" key="3">
    <source>
        <dbReference type="PROSITE-ProRule" id="PRU00023"/>
    </source>
</evidence>
<sequence length="179" mass="18322">MVTFVRFAAKFAASAALLALVGMLGLWAMTPPVESPPLIGADGVVVSKEASAELIDEAFAAVRADDVSRVRQFLDNGYSANVRSPRGDTLLIVAAYRGSDAVVELLLAAEGTALDAQNSAGLTAVSAAAFKGHDDSLRQLIAAGASVNSNSPAQQSAIMFAKMAGKASTVEILKEAGAK</sequence>
<dbReference type="PROSITE" id="PS50088">
    <property type="entry name" value="ANK_REPEAT"/>
    <property type="match status" value="1"/>
</dbReference>
<dbReference type="SMART" id="SM00248">
    <property type="entry name" value="ANK"/>
    <property type="match status" value="2"/>
</dbReference>
<accession>A0A5C5UUB3</accession>
<dbReference type="AlphaFoldDB" id="A0A5C5UUB3"/>
<dbReference type="InterPro" id="IPR002110">
    <property type="entry name" value="Ankyrin_rpt"/>
</dbReference>
<dbReference type="OrthoDB" id="283507at2"/>
<keyword evidence="1" id="KW-0677">Repeat</keyword>
<dbReference type="InterPro" id="IPR036770">
    <property type="entry name" value="Ankyrin_rpt-contain_sf"/>
</dbReference>
<evidence type="ECO:0000313" key="4">
    <source>
        <dbReference type="EMBL" id="TWT29961.1"/>
    </source>
</evidence>
<dbReference type="Pfam" id="PF12796">
    <property type="entry name" value="Ank_2"/>
    <property type="match status" value="1"/>
</dbReference>
<evidence type="ECO:0000256" key="1">
    <source>
        <dbReference type="ARBA" id="ARBA00022737"/>
    </source>
</evidence>
<dbReference type="PANTHER" id="PTHR24173">
    <property type="entry name" value="ANKYRIN REPEAT CONTAINING"/>
    <property type="match status" value="1"/>
</dbReference>
<keyword evidence="2 3" id="KW-0040">ANK repeat</keyword>
<feature type="repeat" description="ANK" evidence="3">
    <location>
        <begin position="120"/>
        <end position="152"/>
    </location>
</feature>
<protein>
    <submittedName>
        <fullName evidence="4">Ankyrin repeats (3 copies)</fullName>
    </submittedName>
</protein>
<dbReference type="EMBL" id="SJPF01000006">
    <property type="protein sequence ID" value="TWT29961.1"/>
    <property type="molecule type" value="Genomic_DNA"/>
</dbReference>
<comment type="caution">
    <text evidence="4">The sequence shown here is derived from an EMBL/GenBank/DDBJ whole genome shotgun (WGS) entry which is preliminary data.</text>
</comment>
<dbReference type="Gene3D" id="1.25.40.20">
    <property type="entry name" value="Ankyrin repeat-containing domain"/>
    <property type="match status" value="1"/>
</dbReference>
<proteinExistence type="predicted"/>
<dbReference type="PANTHER" id="PTHR24173:SF74">
    <property type="entry name" value="ANKYRIN REPEAT DOMAIN-CONTAINING PROTEIN 16"/>
    <property type="match status" value="1"/>
</dbReference>
<evidence type="ECO:0000313" key="5">
    <source>
        <dbReference type="Proteomes" id="UP000318878"/>
    </source>
</evidence>
<dbReference type="SUPFAM" id="SSF48403">
    <property type="entry name" value="Ankyrin repeat"/>
    <property type="match status" value="1"/>
</dbReference>
<evidence type="ECO:0000256" key="2">
    <source>
        <dbReference type="ARBA" id="ARBA00023043"/>
    </source>
</evidence>